<evidence type="ECO:0000313" key="5">
    <source>
        <dbReference type="EMBL" id="TFY66109.1"/>
    </source>
</evidence>
<keyword evidence="3" id="KW-0560">Oxidoreductase</keyword>
<dbReference type="Proteomes" id="UP000298327">
    <property type="component" value="Unassembled WGS sequence"/>
</dbReference>
<dbReference type="GO" id="GO:0004806">
    <property type="term" value="F:triacylglycerol lipase activity"/>
    <property type="evidence" value="ECO:0007669"/>
    <property type="project" value="TreeGrafter"/>
</dbReference>
<evidence type="ECO:0000256" key="4">
    <source>
        <dbReference type="RuleBase" id="RU000363"/>
    </source>
</evidence>
<dbReference type="PRINTS" id="PR00080">
    <property type="entry name" value="SDRFAMILY"/>
</dbReference>
<organism evidence="5 6">
    <name type="scientific">Dentipellis fragilis</name>
    <dbReference type="NCBI Taxonomy" id="205917"/>
    <lineage>
        <taxon>Eukaryota</taxon>
        <taxon>Fungi</taxon>
        <taxon>Dikarya</taxon>
        <taxon>Basidiomycota</taxon>
        <taxon>Agaricomycotina</taxon>
        <taxon>Agaricomycetes</taxon>
        <taxon>Russulales</taxon>
        <taxon>Hericiaceae</taxon>
        <taxon>Dentipellis</taxon>
    </lineage>
</organism>
<dbReference type="Pfam" id="PF00106">
    <property type="entry name" value="adh_short"/>
    <property type="match status" value="1"/>
</dbReference>
<dbReference type="PROSITE" id="PS00061">
    <property type="entry name" value="ADH_SHORT"/>
    <property type="match status" value="1"/>
</dbReference>
<dbReference type="STRING" id="205917.A0A4Y9YY96"/>
<dbReference type="GO" id="GO:0019433">
    <property type="term" value="P:triglyceride catabolic process"/>
    <property type="evidence" value="ECO:0007669"/>
    <property type="project" value="TreeGrafter"/>
</dbReference>
<keyword evidence="2" id="KW-0521">NADP</keyword>
<dbReference type="GO" id="GO:0006654">
    <property type="term" value="P:phosphatidic acid biosynthetic process"/>
    <property type="evidence" value="ECO:0007669"/>
    <property type="project" value="TreeGrafter"/>
</dbReference>
<evidence type="ECO:0000313" key="6">
    <source>
        <dbReference type="Proteomes" id="UP000298327"/>
    </source>
</evidence>
<keyword evidence="6" id="KW-1185">Reference proteome</keyword>
<name>A0A4Y9YY96_9AGAM</name>
<comment type="caution">
    <text evidence="5">The sequence shown here is derived from an EMBL/GenBank/DDBJ whole genome shotgun (WGS) entry which is preliminary data.</text>
</comment>
<comment type="similarity">
    <text evidence="1 4">Belongs to the short-chain dehydrogenases/reductases (SDR) family.</text>
</comment>
<dbReference type="PANTHER" id="PTHR44169">
    <property type="entry name" value="NADPH-DEPENDENT 1-ACYLDIHYDROXYACETONE PHOSPHATE REDUCTASE"/>
    <property type="match status" value="1"/>
</dbReference>
<dbReference type="Gene3D" id="3.40.50.720">
    <property type="entry name" value="NAD(P)-binding Rossmann-like Domain"/>
    <property type="match status" value="1"/>
</dbReference>
<dbReference type="OrthoDB" id="2102561at2759"/>
<dbReference type="GO" id="GO:0005783">
    <property type="term" value="C:endoplasmic reticulum"/>
    <property type="evidence" value="ECO:0007669"/>
    <property type="project" value="TreeGrafter"/>
</dbReference>
<dbReference type="EMBL" id="SEOQ01000277">
    <property type="protein sequence ID" value="TFY66109.1"/>
    <property type="molecule type" value="Genomic_DNA"/>
</dbReference>
<dbReference type="PRINTS" id="PR00081">
    <property type="entry name" value="GDHRDH"/>
</dbReference>
<evidence type="ECO:0000256" key="3">
    <source>
        <dbReference type="ARBA" id="ARBA00023002"/>
    </source>
</evidence>
<dbReference type="GO" id="GO:0000140">
    <property type="term" value="F:acylglycerone-phosphate reductase (NADP+) activity"/>
    <property type="evidence" value="ECO:0007669"/>
    <property type="project" value="TreeGrafter"/>
</dbReference>
<evidence type="ECO:0000256" key="2">
    <source>
        <dbReference type="ARBA" id="ARBA00022857"/>
    </source>
</evidence>
<reference evidence="5 6" key="1">
    <citation type="submission" date="2019-02" db="EMBL/GenBank/DDBJ databases">
        <title>Genome sequencing of the rare red list fungi Dentipellis fragilis.</title>
        <authorList>
            <person name="Buettner E."/>
            <person name="Kellner H."/>
        </authorList>
    </citation>
    <scope>NUCLEOTIDE SEQUENCE [LARGE SCALE GENOMIC DNA]</scope>
    <source>
        <strain evidence="5 6">DSM 105465</strain>
    </source>
</reference>
<dbReference type="AlphaFoldDB" id="A0A4Y9YY96"/>
<protein>
    <recommendedName>
        <fullName evidence="7">NAD(P)-binding protein</fullName>
    </recommendedName>
</protein>
<dbReference type="GO" id="GO:0005811">
    <property type="term" value="C:lipid droplet"/>
    <property type="evidence" value="ECO:0007669"/>
    <property type="project" value="TreeGrafter"/>
</dbReference>
<gene>
    <name evidence="5" type="ORF">EVG20_g4977</name>
</gene>
<dbReference type="InterPro" id="IPR036291">
    <property type="entry name" value="NAD(P)-bd_dom_sf"/>
</dbReference>
<evidence type="ECO:0008006" key="7">
    <source>
        <dbReference type="Google" id="ProtNLM"/>
    </source>
</evidence>
<dbReference type="FunFam" id="3.40.50.720:FF:000261">
    <property type="entry name" value="NADPH-dependent 1-acyldihydroxyacetone phosphate reductase"/>
    <property type="match status" value="1"/>
</dbReference>
<sequence length="290" mass="31283">MSSKKTVLIIGCSAGGIGHALALEFKSKGYRVFATARNPKSMEDLSEKGIETLALDVTKQESIKAAKEKVAELTGGSLNILGNNAGVAYTIPATDINIDEAKKLFDVNLFGTMAMVEEFVHLLLASQDGRIVNVGSIAGMMTLPFGSAYSASKAALQAYGDALRMELAPFGIQVTTIATGGVKTNIVNSVITNTATNLPPASLYQPIADLYHKRLVSQQNADFMSAEDFACSVVKDVIRPKQEIWAGSFSRFAWFFCTFLPRWVFTSLARPDTALLAELANKVKEQKKTT</sequence>
<accession>A0A4Y9YY96</accession>
<proteinExistence type="inferred from homology"/>
<dbReference type="SUPFAM" id="SSF51735">
    <property type="entry name" value="NAD(P)-binding Rossmann-fold domains"/>
    <property type="match status" value="1"/>
</dbReference>
<evidence type="ECO:0000256" key="1">
    <source>
        <dbReference type="ARBA" id="ARBA00006484"/>
    </source>
</evidence>
<dbReference type="InterPro" id="IPR020904">
    <property type="entry name" value="Sc_DH/Rdtase_CS"/>
</dbReference>
<dbReference type="CDD" id="cd05374">
    <property type="entry name" value="17beta-HSD-like_SDR_c"/>
    <property type="match status" value="1"/>
</dbReference>
<dbReference type="InterPro" id="IPR002347">
    <property type="entry name" value="SDR_fam"/>
</dbReference>
<dbReference type="PANTHER" id="PTHR44169:SF6">
    <property type="entry name" value="NADPH-DEPENDENT 1-ACYLDIHYDROXYACETONE PHOSPHATE REDUCTASE"/>
    <property type="match status" value="1"/>
</dbReference>